<evidence type="ECO:0000256" key="4">
    <source>
        <dbReference type="ARBA" id="ARBA00035204"/>
    </source>
</evidence>
<dbReference type="SUPFAM" id="SSF46561">
    <property type="entry name" value="Ribosomal protein L29 (L29p)"/>
    <property type="match status" value="1"/>
</dbReference>
<keyword evidence="3 5" id="KW-0687">Ribonucleoprotein</keyword>
<comment type="similarity">
    <text evidence="1 5">Belongs to the universal ribosomal protein uL29 family.</text>
</comment>
<dbReference type="GO" id="GO:0006412">
    <property type="term" value="P:translation"/>
    <property type="evidence" value="ECO:0007669"/>
    <property type="project" value="UniProtKB-UniRule"/>
</dbReference>
<dbReference type="GO" id="GO:0003735">
    <property type="term" value="F:structural constituent of ribosome"/>
    <property type="evidence" value="ECO:0007669"/>
    <property type="project" value="InterPro"/>
</dbReference>
<dbReference type="InterPro" id="IPR036049">
    <property type="entry name" value="Ribosomal_uL29_sf"/>
</dbReference>
<evidence type="ECO:0000256" key="5">
    <source>
        <dbReference type="HAMAP-Rule" id="MF_00374"/>
    </source>
</evidence>
<organism evidence="6">
    <name type="scientific">Candidatus Actinomarina minuta</name>
    <dbReference type="NCBI Taxonomy" id="1389454"/>
    <lineage>
        <taxon>Bacteria</taxon>
        <taxon>Bacillati</taxon>
        <taxon>Actinomycetota</taxon>
        <taxon>Actinomycetes</taxon>
        <taxon>Candidatus Actinomarinidae</taxon>
        <taxon>Candidatus Actinomarinales</taxon>
        <taxon>Candidatus Actinomarineae</taxon>
        <taxon>Candidatus Actinomarinaceae</taxon>
        <taxon>Candidatus Actinomarina</taxon>
    </lineage>
</organism>
<dbReference type="PANTHER" id="PTHR10916">
    <property type="entry name" value="60S RIBOSOMAL PROTEIN L35/50S RIBOSOMAL PROTEIN L29"/>
    <property type="match status" value="1"/>
</dbReference>
<name>S5DYN9_9ACTN</name>
<dbReference type="InterPro" id="IPR050063">
    <property type="entry name" value="Ribosomal_protein_uL29"/>
</dbReference>
<dbReference type="HAMAP" id="MF_00374">
    <property type="entry name" value="Ribosomal_uL29"/>
    <property type="match status" value="1"/>
</dbReference>
<dbReference type="Pfam" id="PF00831">
    <property type="entry name" value="Ribosomal_L29"/>
    <property type="match status" value="1"/>
</dbReference>
<dbReference type="AlphaFoldDB" id="S5DYN9"/>
<sequence>MSVNDLRELSIGELQNKIIDLKKELMDSRFSLATSQLEDTSVFKKIKKEIAQANTVLTEKINKESTEEV</sequence>
<dbReference type="EMBL" id="KC811150">
    <property type="protein sequence ID" value="AGQ20092.1"/>
    <property type="molecule type" value="Genomic_DNA"/>
</dbReference>
<reference evidence="6" key="1">
    <citation type="journal article" date="2013" name="Sci. Rep.">
        <title>Metagenomics uncovers a new group of low GC and ultra-small marine Actinobacteria.</title>
        <authorList>
            <person name="Ghai R."/>
            <person name="Mizuno C.M."/>
            <person name="Picazo A."/>
            <person name="Camacho A."/>
            <person name="Rodriguez-Valera F."/>
        </authorList>
    </citation>
    <scope>NUCLEOTIDE SEQUENCE</scope>
</reference>
<evidence type="ECO:0000256" key="2">
    <source>
        <dbReference type="ARBA" id="ARBA00022980"/>
    </source>
</evidence>
<dbReference type="CDD" id="cd00427">
    <property type="entry name" value="Ribosomal_L29_HIP"/>
    <property type="match status" value="1"/>
</dbReference>
<accession>S5DYN9</accession>
<dbReference type="PANTHER" id="PTHR10916:SF0">
    <property type="entry name" value="LARGE RIBOSOMAL SUBUNIT PROTEIN UL29C"/>
    <property type="match status" value="1"/>
</dbReference>
<dbReference type="InterPro" id="IPR001854">
    <property type="entry name" value="Ribosomal_uL29"/>
</dbReference>
<dbReference type="GO" id="GO:0022625">
    <property type="term" value="C:cytosolic large ribosomal subunit"/>
    <property type="evidence" value="ECO:0007669"/>
    <property type="project" value="TreeGrafter"/>
</dbReference>
<dbReference type="NCBIfam" id="TIGR00012">
    <property type="entry name" value="L29"/>
    <property type="match status" value="1"/>
</dbReference>
<dbReference type="Gene3D" id="1.10.287.310">
    <property type="match status" value="1"/>
</dbReference>
<protein>
    <recommendedName>
        <fullName evidence="4 5">Large ribosomal subunit protein uL29</fullName>
    </recommendedName>
</protein>
<keyword evidence="2 5" id="KW-0689">Ribosomal protein</keyword>
<proteinExistence type="inferred from homology"/>
<gene>
    <name evidence="5" type="primary">rpmC</name>
</gene>
<evidence type="ECO:0000313" key="6">
    <source>
        <dbReference type="EMBL" id="AGQ20092.1"/>
    </source>
</evidence>
<dbReference type="FunFam" id="1.10.287.310:FF:000001">
    <property type="entry name" value="50S ribosomal protein L29"/>
    <property type="match status" value="1"/>
</dbReference>
<evidence type="ECO:0000256" key="1">
    <source>
        <dbReference type="ARBA" id="ARBA00009254"/>
    </source>
</evidence>
<evidence type="ECO:0000256" key="3">
    <source>
        <dbReference type="ARBA" id="ARBA00023274"/>
    </source>
</evidence>